<dbReference type="AlphaFoldDB" id="A0A6C0LT03"/>
<proteinExistence type="predicted"/>
<evidence type="ECO:0000313" key="1">
    <source>
        <dbReference type="EMBL" id="QHU33889.1"/>
    </source>
</evidence>
<dbReference type="EMBL" id="MN740564">
    <property type="protein sequence ID" value="QHU33889.1"/>
    <property type="molecule type" value="Genomic_DNA"/>
</dbReference>
<reference evidence="1" key="1">
    <citation type="journal article" date="2020" name="Nature">
        <title>Giant virus diversity and host interactions through global metagenomics.</title>
        <authorList>
            <person name="Schulz F."/>
            <person name="Roux S."/>
            <person name="Paez-Espino D."/>
            <person name="Jungbluth S."/>
            <person name="Walsh D.A."/>
            <person name="Denef V.J."/>
            <person name="McMahon K.D."/>
            <person name="Konstantinidis K.T."/>
            <person name="Eloe-Fadrosh E.A."/>
            <person name="Kyrpides N.C."/>
            <person name="Woyke T."/>
        </authorList>
    </citation>
    <scope>NUCLEOTIDE SEQUENCE</scope>
    <source>
        <strain evidence="1">GVMAG-S-1016704-142</strain>
    </source>
</reference>
<sequence length="185" mass="21277">MSTSPSVHKFYTGSYYSPYYNPYGQYNYDPLNFYGQYNYNPLNPYGPYNYDPLNPYGQYNHDPLNPYGPYNYDPLNPYGQYTNPLTPYGQYNYYRNEPIHQPYATMVNPQLQPSICECVTSDRPFTLRHSIKGGVKGGNRCTPGDDHCWCFDTCDPRKNKGRGFNCGNESVGGDIPENSVCNLHK</sequence>
<name>A0A6C0LT03_9ZZZZ</name>
<accession>A0A6C0LT03</accession>
<protein>
    <submittedName>
        <fullName evidence="1">Uncharacterized protein</fullName>
    </submittedName>
</protein>
<organism evidence="1">
    <name type="scientific">viral metagenome</name>
    <dbReference type="NCBI Taxonomy" id="1070528"/>
    <lineage>
        <taxon>unclassified sequences</taxon>
        <taxon>metagenomes</taxon>
        <taxon>organismal metagenomes</taxon>
    </lineage>
</organism>